<dbReference type="RefSeq" id="WP_185887552.1">
    <property type="nucleotide sequence ID" value="NZ_CP060202.1"/>
</dbReference>
<keyword evidence="1" id="KW-0732">Signal</keyword>
<evidence type="ECO:0000256" key="1">
    <source>
        <dbReference type="SAM" id="SignalP"/>
    </source>
</evidence>
<evidence type="ECO:0008006" key="4">
    <source>
        <dbReference type="Google" id="ProtNLM"/>
    </source>
</evidence>
<proteinExistence type="predicted"/>
<reference evidence="2 3" key="1">
    <citation type="submission" date="2020-08" db="EMBL/GenBank/DDBJ databases">
        <title>Hymenobacter sp. S2-20-2 genome sequencing.</title>
        <authorList>
            <person name="Jin L."/>
        </authorList>
    </citation>
    <scope>NUCLEOTIDE SEQUENCE [LARGE SCALE GENOMIC DNA]</scope>
    <source>
        <strain evidence="2 3">S2-20-2</strain>
    </source>
</reference>
<feature type="signal peptide" evidence="1">
    <location>
        <begin position="1"/>
        <end position="20"/>
    </location>
</feature>
<feature type="chain" id="PRO_5028843630" description="DUF3575 domain-containing protein" evidence="1">
    <location>
        <begin position="21"/>
        <end position="239"/>
    </location>
</feature>
<evidence type="ECO:0000313" key="2">
    <source>
        <dbReference type="EMBL" id="QNH61625.1"/>
    </source>
</evidence>
<dbReference type="EMBL" id="CP060202">
    <property type="protein sequence ID" value="QNH61625.1"/>
    <property type="molecule type" value="Genomic_DNA"/>
</dbReference>
<name>A0A7G7W5I2_9BACT</name>
<sequence length="239" mass="26035">MKAVFYAVCGLALTSCTVYAPMTPTMPLVEESGQLEVTASVQPSARVEATAAYSPLPHVVLTGSGSLGLKLGGQQYLRTQQGELGVGRYWHLNDNWLMNATGGGGYAAVNRQTCAWGCEQRQGKYSKLFGQVGIARIGSFGAASLTYRLSRLQYTEVVNDGNSIPDFGTYRHELALAMRRRIGWSDAWFWQTTMGISLSNLKAPGDQDSAGQTDRWFSAGVPTPFFGMGIGWQPFLRSR</sequence>
<accession>A0A7G7W5I2</accession>
<dbReference type="AlphaFoldDB" id="A0A7G7W5I2"/>
<dbReference type="KEGG" id="hsk:H4317_15895"/>
<dbReference type="Proteomes" id="UP000515489">
    <property type="component" value="Chromosome"/>
</dbReference>
<keyword evidence="3" id="KW-1185">Reference proteome</keyword>
<evidence type="ECO:0000313" key="3">
    <source>
        <dbReference type="Proteomes" id="UP000515489"/>
    </source>
</evidence>
<protein>
    <recommendedName>
        <fullName evidence="4">DUF3575 domain-containing protein</fullName>
    </recommendedName>
</protein>
<gene>
    <name evidence="2" type="ORF">H4317_15895</name>
</gene>
<dbReference type="PROSITE" id="PS51257">
    <property type="entry name" value="PROKAR_LIPOPROTEIN"/>
    <property type="match status" value="1"/>
</dbReference>
<organism evidence="2 3">
    <name type="scientific">Hymenobacter sediminicola</name>
    <dbReference type="NCBI Taxonomy" id="2761579"/>
    <lineage>
        <taxon>Bacteria</taxon>
        <taxon>Pseudomonadati</taxon>
        <taxon>Bacteroidota</taxon>
        <taxon>Cytophagia</taxon>
        <taxon>Cytophagales</taxon>
        <taxon>Hymenobacteraceae</taxon>
        <taxon>Hymenobacter</taxon>
    </lineage>
</organism>